<keyword evidence="4 5" id="KW-0472">Membrane</keyword>
<organism evidence="6 7">
    <name type="scientific">Thermoactinomyces intermedius</name>
    <dbReference type="NCBI Taxonomy" id="2024"/>
    <lineage>
        <taxon>Bacteria</taxon>
        <taxon>Bacillati</taxon>
        <taxon>Bacillota</taxon>
        <taxon>Bacilli</taxon>
        <taxon>Bacillales</taxon>
        <taxon>Thermoactinomycetaceae</taxon>
        <taxon>Thermoactinomyces</taxon>
    </lineage>
</organism>
<feature type="transmembrane region" description="Helical" evidence="5">
    <location>
        <begin position="40"/>
        <end position="58"/>
    </location>
</feature>
<dbReference type="InterPro" id="IPR019109">
    <property type="entry name" value="MamF_MmsF"/>
</dbReference>
<sequence length="106" mass="12360">MEVASLNKLIKILIHASTWFAPVLLPLITWLIVKDRDVKRLSLQALVFHAIFLPLFFISKVLSFLIIGVPFAIIFGIMLIYFPVKGIAYAWWEKPYEYPVAKWFIH</sequence>
<dbReference type="AlphaFoldDB" id="A0A8I1DGF9"/>
<protein>
    <submittedName>
        <fullName evidence="6">DUF4870 domain-containing protein</fullName>
    </submittedName>
</protein>
<comment type="subcellular location">
    <subcellularLocation>
        <location evidence="1">Membrane</location>
        <topology evidence="1">Multi-pass membrane protein</topology>
    </subcellularLocation>
</comment>
<accession>A0A8I1DGF9</accession>
<evidence type="ECO:0000256" key="1">
    <source>
        <dbReference type="ARBA" id="ARBA00004141"/>
    </source>
</evidence>
<evidence type="ECO:0000256" key="5">
    <source>
        <dbReference type="SAM" id="Phobius"/>
    </source>
</evidence>
<comment type="caution">
    <text evidence="6">The sequence shown here is derived from an EMBL/GenBank/DDBJ whole genome shotgun (WGS) entry which is preliminary data.</text>
</comment>
<dbReference type="Pfam" id="PF09685">
    <property type="entry name" value="MamF_MmsF"/>
    <property type="match status" value="1"/>
</dbReference>
<feature type="transmembrane region" description="Helical" evidence="5">
    <location>
        <begin position="12"/>
        <end position="33"/>
    </location>
</feature>
<dbReference type="Proteomes" id="UP000633619">
    <property type="component" value="Unassembled WGS sequence"/>
</dbReference>
<keyword evidence="7" id="KW-1185">Reference proteome</keyword>
<name>A0A8I1DGF9_THEIN</name>
<evidence type="ECO:0000256" key="2">
    <source>
        <dbReference type="ARBA" id="ARBA00022692"/>
    </source>
</evidence>
<proteinExistence type="predicted"/>
<reference evidence="6 7" key="1">
    <citation type="submission" date="2020-12" db="EMBL/GenBank/DDBJ databases">
        <title>WGS of Thermoactinomyces spp.</title>
        <authorList>
            <person name="Cheng K."/>
        </authorList>
    </citation>
    <scope>NUCLEOTIDE SEQUENCE [LARGE SCALE GENOMIC DNA]</scope>
    <source>
        <strain evidence="7">CICC 10671\DSM 43846</strain>
    </source>
</reference>
<gene>
    <name evidence="6" type="ORF">I8U20_10855</name>
</gene>
<evidence type="ECO:0000313" key="6">
    <source>
        <dbReference type="EMBL" id="MBH8595831.1"/>
    </source>
</evidence>
<evidence type="ECO:0000256" key="4">
    <source>
        <dbReference type="ARBA" id="ARBA00023136"/>
    </source>
</evidence>
<keyword evidence="2 5" id="KW-0812">Transmembrane</keyword>
<evidence type="ECO:0000256" key="3">
    <source>
        <dbReference type="ARBA" id="ARBA00022989"/>
    </source>
</evidence>
<evidence type="ECO:0000313" key="7">
    <source>
        <dbReference type="Proteomes" id="UP000633619"/>
    </source>
</evidence>
<keyword evidence="3 5" id="KW-1133">Transmembrane helix</keyword>
<dbReference type="EMBL" id="JAECVW010000006">
    <property type="protein sequence ID" value="MBH8595831.1"/>
    <property type="molecule type" value="Genomic_DNA"/>
</dbReference>
<feature type="transmembrane region" description="Helical" evidence="5">
    <location>
        <begin position="64"/>
        <end position="84"/>
    </location>
</feature>